<dbReference type="FunFam" id="3.40.50.2300:FF:000018">
    <property type="entry name" value="DNA-binding transcriptional regulator NtrC"/>
    <property type="match status" value="1"/>
</dbReference>
<dbReference type="Gene3D" id="1.10.8.60">
    <property type="match status" value="1"/>
</dbReference>
<dbReference type="SUPFAM" id="SSF46689">
    <property type="entry name" value="Homeodomain-like"/>
    <property type="match status" value="1"/>
</dbReference>
<keyword evidence="5" id="KW-0067">ATP-binding</keyword>
<dbReference type="InterPro" id="IPR002078">
    <property type="entry name" value="Sigma_54_int"/>
</dbReference>
<keyword evidence="10" id="KW-0804">Transcription</keyword>
<reference evidence="14" key="1">
    <citation type="journal article" date="2020" name="mSystems">
        <title>Genome- and Community-Level Interaction Insights into Carbon Utilization and Element Cycling Functions of Hydrothermarchaeota in Hydrothermal Sediment.</title>
        <authorList>
            <person name="Zhou Z."/>
            <person name="Liu Y."/>
            <person name="Xu W."/>
            <person name="Pan J."/>
            <person name="Luo Z.H."/>
            <person name="Li M."/>
        </authorList>
    </citation>
    <scope>NUCLEOTIDE SEQUENCE [LARGE SCALE GENOMIC DNA]</scope>
    <source>
        <strain evidence="14">SpSt-477</strain>
    </source>
</reference>
<dbReference type="PRINTS" id="PR01590">
    <property type="entry name" value="HTHFIS"/>
</dbReference>
<dbReference type="InterPro" id="IPR009057">
    <property type="entry name" value="Homeodomain-like_sf"/>
</dbReference>
<dbReference type="PROSITE" id="PS00688">
    <property type="entry name" value="SIGMA54_INTERACT_3"/>
    <property type="match status" value="1"/>
</dbReference>
<dbReference type="SUPFAM" id="SSF52172">
    <property type="entry name" value="CheY-like"/>
    <property type="match status" value="1"/>
</dbReference>
<evidence type="ECO:0000259" key="13">
    <source>
        <dbReference type="PROSITE" id="PS50110"/>
    </source>
</evidence>
<evidence type="ECO:0000256" key="1">
    <source>
        <dbReference type="ARBA" id="ARBA00004496"/>
    </source>
</evidence>
<dbReference type="Gene3D" id="3.40.50.2300">
    <property type="match status" value="1"/>
</dbReference>
<dbReference type="SMART" id="SM00382">
    <property type="entry name" value="AAA"/>
    <property type="match status" value="1"/>
</dbReference>
<accession>A0A7C4MSJ6</accession>
<dbReference type="PROSITE" id="PS00675">
    <property type="entry name" value="SIGMA54_INTERACT_1"/>
    <property type="match status" value="1"/>
</dbReference>
<dbReference type="InterPro" id="IPR025944">
    <property type="entry name" value="Sigma_54_int_dom_CS"/>
</dbReference>
<dbReference type="Pfam" id="PF02954">
    <property type="entry name" value="HTH_8"/>
    <property type="match status" value="1"/>
</dbReference>
<dbReference type="EMBL" id="DSUH01000116">
    <property type="protein sequence ID" value="HGU32219.1"/>
    <property type="molecule type" value="Genomic_DNA"/>
</dbReference>
<dbReference type="PROSITE" id="PS00676">
    <property type="entry name" value="SIGMA54_INTERACT_2"/>
    <property type="match status" value="1"/>
</dbReference>
<keyword evidence="3 11" id="KW-0597">Phosphoprotein</keyword>
<dbReference type="GO" id="GO:0000160">
    <property type="term" value="P:phosphorelay signal transduction system"/>
    <property type="evidence" value="ECO:0007669"/>
    <property type="project" value="UniProtKB-KW"/>
</dbReference>
<evidence type="ECO:0000256" key="10">
    <source>
        <dbReference type="ARBA" id="ARBA00023163"/>
    </source>
</evidence>
<evidence type="ECO:0000256" key="4">
    <source>
        <dbReference type="ARBA" id="ARBA00022741"/>
    </source>
</evidence>
<keyword evidence="6" id="KW-0902">Two-component regulatory system</keyword>
<evidence type="ECO:0000256" key="5">
    <source>
        <dbReference type="ARBA" id="ARBA00022840"/>
    </source>
</evidence>
<dbReference type="GO" id="GO:0043565">
    <property type="term" value="F:sequence-specific DNA binding"/>
    <property type="evidence" value="ECO:0007669"/>
    <property type="project" value="InterPro"/>
</dbReference>
<proteinExistence type="predicted"/>
<dbReference type="PROSITE" id="PS50045">
    <property type="entry name" value="SIGMA54_INTERACT_4"/>
    <property type="match status" value="1"/>
</dbReference>
<sequence>MKPADIGILIVDDEASVRDSLYKWFRMDGYRVDTAEDANTALQKLQDDAWDIVLLDIKMPGMDGLELQRRIKEIDREIVTIVMTAFATVDTSVQAMKEGAFDYVVKPIDPEEITHLIRNAVQQRRLIAENRNLRLQLEERTVSEEIVGESAAIRQVMAKVATVAQTDSTVMIRGESGTGKELVAMAIHNNSHRKYFPMVTINCGAYTEGLLESELFGHEKGAFTGAMYRRRGKLEMADKGTLFLDEIGNIGRKMQMDLLRVIETRQFTRLGGDKQIQVDFRIISATNRDLEQAVKEGGFREDLYYRLNVFSITIPPLRERKSDIPLIARFFLDRFARSMNKRVTDISPETLDVLMCYHWPGNIRELRNVIERAMVSATGNRIEVGDLAFPFHPTQEPLEDASLDAVEKRHIESILNRTGWNISQAASILKISRLTLYNKIDKYRLKKG</sequence>
<evidence type="ECO:0000256" key="8">
    <source>
        <dbReference type="ARBA" id="ARBA00023125"/>
    </source>
</evidence>
<dbReference type="SUPFAM" id="SSF52540">
    <property type="entry name" value="P-loop containing nucleoside triphosphate hydrolases"/>
    <property type="match status" value="1"/>
</dbReference>
<dbReference type="InterPro" id="IPR011006">
    <property type="entry name" value="CheY-like_superfamily"/>
</dbReference>
<dbReference type="Pfam" id="PF00158">
    <property type="entry name" value="Sigma54_activat"/>
    <property type="match status" value="1"/>
</dbReference>
<dbReference type="InterPro" id="IPR002197">
    <property type="entry name" value="HTH_Fis"/>
</dbReference>
<dbReference type="Pfam" id="PF25601">
    <property type="entry name" value="AAA_lid_14"/>
    <property type="match status" value="1"/>
</dbReference>
<organism evidence="14">
    <name type="scientific">Desulfatirhabdium butyrativorans</name>
    <dbReference type="NCBI Taxonomy" id="340467"/>
    <lineage>
        <taxon>Bacteria</taxon>
        <taxon>Pseudomonadati</taxon>
        <taxon>Thermodesulfobacteriota</taxon>
        <taxon>Desulfobacteria</taxon>
        <taxon>Desulfobacterales</taxon>
        <taxon>Desulfatirhabdiaceae</taxon>
        <taxon>Desulfatirhabdium</taxon>
    </lineage>
</organism>
<dbReference type="InterPro" id="IPR058031">
    <property type="entry name" value="AAA_lid_NorR"/>
</dbReference>
<dbReference type="AlphaFoldDB" id="A0A7C4MSJ6"/>
<dbReference type="InterPro" id="IPR001789">
    <property type="entry name" value="Sig_transdc_resp-reg_receiver"/>
</dbReference>
<evidence type="ECO:0000256" key="6">
    <source>
        <dbReference type="ARBA" id="ARBA00023012"/>
    </source>
</evidence>
<evidence type="ECO:0000256" key="7">
    <source>
        <dbReference type="ARBA" id="ARBA00023015"/>
    </source>
</evidence>
<keyword evidence="7" id="KW-0805">Transcription regulation</keyword>
<dbReference type="FunFam" id="1.10.8.60:FF:000014">
    <property type="entry name" value="DNA-binding transcriptional regulator NtrC"/>
    <property type="match status" value="1"/>
</dbReference>
<feature type="domain" description="Response regulatory" evidence="13">
    <location>
        <begin position="7"/>
        <end position="121"/>
    </location>
</feature>
<dbReference type="PANTHER" id="PTHR32071:SF57">
    <property type="entry name" value="C4-DICARBOXYLATE TRANSPORT TRANSCRIPTIONAL REGULATORY PROTEIN DCTD"/>
    <property type="match status" value="1"/>
</dbReference>
<dbReference type="PANTHER" id="PTHR32071">
    <property type="entry name" value="TRANSCRIPTIONAL REGULATORY PROTEIN"/>
    <property type="match status" value="1"/>
</dbReference>
<dbReference type="PROSITE" id="PS50110">
    <property type="entry name" value="RESPONSE_REGULATORY"/>
    <property type="match status" value="1"/>
</dbReference>
<evidence type="ECO:0000256" key="3">
    <source>
        <dbReference type="ARBA" id="ARBA00022553"/>
    </source>
</evidence>
<comment type="caution">
    <text evidence="14">The sequence shown here is derived from an EMBL/GenBank/DDBJ whole genome shotgun (WGS) entry which is preliminary data.</text>
</comment>
<protein>
    <submittedName>
        <fullName evidence="14">Sigma-54-dependent Fis family transcriptional regulator</fullName>
    </submittedName>
</protein>
<dbReference type="CDD" id="cd00009">
    <property type="entry name" value="AAA"/>
    <property type="match status" value="1"/>
</dbReference>
<feature type="modified residue" description="4-aspartylphosphate" evidence="11">
    <location>
        <position position="56"/>
    </location>
</feature>
<name>A0A7C4MSJ6_9BACT</name>
<feature type="domain" description="Sigma-54 factor interaction" evidence="12">
    <location>
        <begin position="146"/>
        <end position="375"/>
    </location>
</feature>
<evidence type="ECO:0000256" key="11">
    <source>
        <dbReference type="PROSITE-ProRule" id="PRU00169"/>
    </source>
</evidence>
<dbReference type="FunFam" id="3.40.50.300:FF:000006">
    <property type="entry name" value="DNA-binding transcriptional regulator NtrC"/>
    <property type="match status" value="1"/>
</dbReference>
<dbReference type="Gene3D" id="1.10.10.60">
    <property type="entry name" value="Homeodomain-like"/>
    <property type="match status" value="1"/>
</dbReference>
<dbReference type="InterPro" id="IPR027417">
    <property type="entry name" value="P-loop_NTPase"/>
</dbReference>
<keyword evidence="4" id="KW-0547">Nucleotide-binding</keyword>
<comment type="subcellular location">
    <subcellularLocation>
        <location evidence="1">Cytoplasm</location>
    </subcellularLocation>
</comment>
<dbReference type="SMART" id="SM00448">
    <property type="entry name" value="REC"/>
    <property type="match status" value="1"/>
</dbReference>
<evidence type="ECO:0000256" key="9">
    <source>
        <dbReference type="ARBA" id="ARBA00023159"/>
    </source>
</evidence>
<keyword evidence="2" id="KW-0963">Cytoplasm</keyword>
<evidence type="ECO:0000256" key="2">
    <source>
        <dbReference type="ARBA" id="ARBA00022490"/>
    </source>
</evidence>
<dbReference type="GO" id="GO:0005524">
    <property type="term" value="F:ATP binding"/>
    <property type="evidence" value="ECO:0007669"/>
    <property type="project" value="UniProtKB-KW"/>
</dbReference>
<evidence type="ECO:0000259" key="12">
    <source>
        <dbReference type="PROSITE" id="PS50045"/>
    </source>
</evidence>
<keyword evidence="8" id="KW-0238">DNA-binding</keyword>
<dbReference type="InterPro" id="IPR025662">
    <property type="entry name" value="Sigma_54_int_dom_ATP-bd_1"/>
</dbReference>
<dbReference type="GO" id="GO:0006355">
    <property type="term" value="P:regulation of DNA-templated transcription"/>
    <property type="evidence" value="ECO:0007669"/>
    <property type="project" value="InterPro"/>
</dbReference>
<dbReference type="Gene3D" id="3.40.50.300">
    <property type="entry name" value="P-loop containing nucleotide triphosphate hydrolases"/>
    <property type="match status" value="1"/>
</dbReference>
<keyword evidence="9" id="KW-0010">Activator</keyword>
<dbReference type="InterPro" id="IPR025943">
    <property type="entry name" value="Sigma_54_int_dom_ATP-bd_2"/>
</dbReference>
<dbReference type="InterPro" id="IPR003593">
    <property type="entry name" value="AAA+_ATPase"/>
</dbReference>
<evidence type="ECO:0000313" key="14">
    <source>
        <dbReference type="EMBL" id="HGU32219.1"/>
    </source>
</evidence>
<dbReference type="Pfam" id="PF00072">
    <property type="entry name" value="Response_reg"/>
    <property type="match status" value="1"/>
</dbReference>
<gene>
    <name evidence="14" type="ORF">ENS29_05115</name>
</gene>
<dbReference type="GO" id="GO:0005737">
    <property type="term" value="C:cytoplasm"/>
    <property type="evidence" value="ECO:0007669"/>
    <property type="project" value="UniProtKB-SubCell"/>
</dbReference>